<evidence type="ECO:0000313" key="1">
    <source>
        <dbReference type="EMBL" id="SHF60849.1"/>
    </source>
</evidence>
<proteinExistence type="predicted"/>
<dbReference type="AlphaFoldDB" id="A0A1M5D1F1"/>
<protein>
    <recommendedName>
        <fullName evidence="3">TubC N-terminal docking domain-containing protein</fullName>
    </recommendedName>
</protein>
<dbReference type="Proteomes" id="UP000184196">
    <property type="component" value="Unassembled WGS sequence"/>
</dbReference>
<keyword evidence="2" id="KW-1185">Reference proteome</keyword>
<name>A0A1M5D1F1_9FIRM</name>
<gene>
    <name evidence="1" type="ORF">SAMN02745218_02698</name>
</gene>
<evidence type="ECO:0000313" key="2">
    <source>
        <dbReference type="Proteomes" id="UP000184196"/>
    </source>
</evidence>
<dbReference type="EMBL" id="FQUW01000043">
    <property type="protein sequence ID" value="SHF60849.1"/>
    <property type="molecule type" value="Genomic_DNA"/>
</dbReference>
<sequence>MTSPSELVNQLAGHGIALDIKDGQVRAKLPWPPSQAPPEARPLLAELKRHKQEVTAWLRGYVEELGNRYPVHPTRPRCMAAGHCCWVSETDCDLYPLLRDGRLSGLCRERTGALAD</sequence>
<accession>A0A1M5D1F1</accession>
<evidence type="ECO:0008006" key="3">
    <source>
        <dbReference type="Google" id="ProtNLM"/>
    </source>
</evidence>
<dbReference type="RefSeq" id="WP_073167160.1">
    <property type="nucleotide sequence ID" value="NZ_FQUW01000043.1"/>
</dbReference>
<organism evidence="1 2">
    <name type="scientific">Desulfofundulus australicus DSM 11792</name>
    <dbReference type="NCBI Taxonomy" id="1121425"/>
    <lineage>
        <taxon>Bacteria</taxon>
        <taxon>Bacillati</taxon>
        <taxon>Bacillota</taxon>
        <taxon>Clostridia</taxon>
        <taxon>Eubacteriales</taxon>
        <taxon>Peptococcaceae</taxon>
        <taxon>Desulfofundulus</taxon>
    </lineage>
</organism>
<reference evidence="2" key="1">
    <citation type="submission" date="2016-11" db="EMBL/GenBank/DDBJ databases">
        <authorList>
            <person name="Varghese N."/>
            <person name="Submissions S."/>
        </authorList>
    </citation>
    <scope>NUCLEOTIDE SEQUENCE [LARGE SCALE GENOMIC DNA]</scope>
    <source>
        <strain evidence="2">DSM 11792</strain>
    </source>
</reference>